<sequence length="94" mass="10362">MDVDKEWAIQETIQDEFEGYMLIAASGRPEIIMDIDRVVVIDKGGVVDVGSKGAGGHGGYSTRRAVYVSPIKIWLPVLEAYFVPWNYRGADQGS</sequence>
<comment type="caution">
    <text evidence="1">The sequence shown here is derived from an EMBL/GenBank/DDBJ whole genome shotgun (WGS) entry which is preliminary data.</text>
</comment>
<dbReference type="InterPro" id="IPR027417">
    <property type="entry name" value="P-loop_NTPase"/>
</dbReference>
<dbReference type="Proteomes" id="UP001230504">
    <property type="component" value="Unassembled WGS sequence"/>
</dbReference>
<proteinExistence type="predicted"/>
<gene>
    <name evidence="1" type="ORF">LY79DRAFT_673475</name>
</gene>
<keyword evidence="2" id="KW-1185">Reference proteome</keyword>
<dbReference type="EMBL" id="JAHLJV010000088">
    <property type="protein sequence ID" value="KAK1573661.1"/>
    <property type="molecule type" value="Genomic_DNA"/>
</dbReference>
<reference evidence="1" key="1">
    <citation type="submission" date="2021-06" db="EMBL/GenBank/DDBJ databases">
        <title>Comparative genomics, transcriptomics and evolutionary studies reveal genomic signatures of adaptation to plant cell wall in hemibiotrophic fungi.</title>
        <authorList>
            <consortium name="DOE Joint Genome Institute"/>
            <person name="Baroncelli R."/>
            <person name="Diaz J.F."/>
            <person name="Benocci T."/>
            <person name="Peng M."/>
            <person name="Battaglia E."/>
            <person name="Haridas S."/>
            <person name="Andreopoulos W."/>
            <person name="Labutti K."/>
            <person name="Pangilinan J."/>
            <person name="Floch G.L."/>
            <person name="Makela M.R."/>
            <person name="Henrissat B."/>
            <person name="Grigoriev I.V."/>
            <person name="Crouch J.A."/>
            <person name="De Vries R.P."/>
            <person name="Sukno S.A."/>
            <person name="Thon M.R."/>
        </authorList>
    </citation>
    <scope>NUCLEOTIDE SEQUENCE</scope>
    <source>
        <strain evidence="1">CBS 125086</strain>
    </source>
</reference>
<evidence type="ECO:0000313" key="2">
    <source>
        <dbReference type="Proteomes" id="UP001230504"/>
    </source>
</evidence>
<protein>
    <submittedName>
        <fullName evidence="1">Uncharacterized protein</fullName>
    </submittedName>
</protein>
<dbReference type="AlphaFoldDB" id="A0AAD8PP24"/>
<dbReference type="SUPFAM" id="SSF52540">
    <property type="entry name" value="P-loop containing nucleoside triphosphate hydrolases"/>
    <property type="match status" value="1"/>
</dbReference>
<dbReference type="RefSeq" id="XP_060409253.1">
    <property type="nucleotide sequence ID" value="XM_060564179.1"/>
</dbReference>
<organism evidence="1 2">
    <name type="scientific">Colletotrichum navitas</name>
    <dbReference type="NCBI Taxonomy" id="681940"/>
    <lineage>
        <taxon>Eukaryota</taxon>
        <taxon>Fungi</taxon>
        <taxon>Dikarya</taxon>
        <taxon>Ascomycota</taxon>
        <taxon>Pezizomycotina</taxon>
        <taxon>Sordariomycetes</taxon>
        <taxon>Hypocreomycetidae</taxon>
        <taxon>Glomerellales</taxon>
        <taxon>Glomerellaceae</taxon>
        <taxon>Colletotrichum</taxon>
        <taxon>Colletotrichum graminicola species complex</taxon>
    </lineage>
</organism>
<name>A0AAD8PP24_9PEZI</name>
<dbReference type="Gene3D" id="3.40.50.300">
    <property type="entry name" value="P-loop containing nucleotide triphosphate hydrolases"/>
    <property type="match status" value="1"/>
</dbReference>
<dbReference type="GeneID" id="85448419"/>
<evidence type="ECO:0000313" key="1">
    <source>
        <dbReference type="EMBL" id="KAK1573661.1"/>
    </source>
</evidence>
<accession>A0AAD8PP24</accession>